<keyword evidence="2" id="KW-0472">Membrane</keyword>
<evidence type="ECO:0000256" key="2">
    <source>
        <dbReference type="SAM" id="Phobius"/>
    </source>
</evidence>
<dbReference type="AlphaFoldDB" id="A0A137NW27"/>
<organism evidence="3 4">
    <name type="scientific">Conidiobolus coronatus (strain ATCC 28846 / CBS 209.66 / NRRL 28638)</name>
    <name type="common">Delacroixia coronata</name>
    <dbReference type="NCBI Taxonomy" id="796925"/>
    <lineage>
        <taxon>Eukaryota</taxon>
        <taxon>Fungi</taxon>
        <taxon>Fungi incertae sedis</taxon>
        <taxon>Zoopagomycota</taxon>
        <taxon>Entomophthoromycotina</taxon>
        <taxon>Entomophthoromycetes</taxon>
        <taxon>Entomophthorales</taxon>
        <taxon>Ancylistaceae</taxon>
        <taxon>Conidiobolus</taxon>
    </lineage>
</organism>
<name>A0A137NW27_CONC2</name>
<evidence type="ECO:0000256" key="1">
    <source>
        <dbReference type="SAM" id="MobiDB-lite"/>
    </source>
</evidence>
<accession>A0A137NW27</accession>
<evidence type="ECO:0000313" key="4">
    <source>
        <dbReference type="Proteomes" id="UP000070444"/>
    </source>
</evidence>
<dbReference type="EMBL" id="KQ964685">
    <property type="protein sequence ID" value="KXN66839.1"/>
    <property type="molecule type" value="Genomic_DNA"/>
</dbReference>
<gene>
    <name evidence="3" type="ORF">CONCODRAFT_11229</name>
</gene>
<dbReference type="Proteomes" id="UP000070444">
    <property type="component" value="Unassembled WGS sequence"/>
</dbReference>
<keyword evidence="2" id="KW-1133">Transmembrane helix</keyword>
<feature type="transmembrane region" description="Helical" evidence="2">
    <location>
        <begin position="130"/>
        <end position="151"/>
    </location>
</feature>
<feature type="compositionally biased region" description="Polar residues" evidence="1">
    <location>
        <begin position="34"/>
        <end position="44"/>
    </location>
</feature>
<evidence type="ECO:0000313" key="3">
    <source>
        <dbReference type="EMBL" id="KXN66839.1"/>
    </source>
</evidence>
<feature type="compositionally biased region" description="Low complexity" evidence="1">
    <location>
        <begin position="53"/>
        <end position="99"/>
    </location>
</feature>
<dbReference type="CDD" id="cd12087">
    <property type="entry name" value="TM_EGFR-like"/>
    <property type="match status" value="1"/>
</dbReference>
<protein>
    <submittedName>
        <fullName evidence="3">Uncharacterized protein</fullName>
    </submittedName>
</protein>
<reference evidence="3 4" key="1">
    <citation type="journal article" date="2015" name="Genome Biol. Evol.">
        <title>Phylogenomic analyses indicate that early fungi evolved digesting cell walls of algal ancestors of land plants.</title>
        <authorList>
            <person name="Chang Y."/>
            <person name="Wang S."/>
            <person name="Sekimoto S."/>
            <person name="Aerts A.L."/>
            <person name="Choi C."/>
            <person name="Clum A."/>
            <person name="LaButti K.M."/>
            <person name="Lindquist E.A."/>
            <person name="Yee Ngan C."/>
            <person name="Ohm R.A."/>
            <person name="Salamov A.A."/>
            <person name="Grigoriev I.V."/>
            <person name="Spatafora J.W."/>
            <person name="Berbee M.L."/>
        </authorList>
    </citation>
    <scope>NUCLEOTIDE SEQUENCE [LARGE SCALE GENOMIC DNA]</scope>
    <source>
        <strain evidence="3 4">NRRL 28638</strain>
    </source>
</reference>
<sequence length="217" mass="24298">MPVTEVIPNPPPNQDDSPQQQPQPRPTPSPQDNRPTPSQNQNNPRPTPDSPRQDNNPPRNQPSQQQRPGQSQPGRPQQSSSQNGGQSQSQGQTGTQDQQLGDDVHQDIPSGTLAPSTPKSSTEGDTSKTAIISASVAGSLLVISGLAFFFYRRYKRQSMWKDEEAVKNGGGDIFKNTLERIYYIDKVALKWITTEIFFNFRNYETDHYPKNTIYFKI</sequence>
<feature type="region of interest" description="Disordered" evidence="1">
    <location>
        <begin position="1"/>
        <end position="125"/>
    </location>
</feature>
<keyword evidence="2" id="KW-0812">Transmembrane</keyword>
<feature type="compositionally biased region" description="Polar residues" evidence="1">
    <location>
        <begin position="113"/>
        <end position="125"/>
    </location>
</feature>
<keyword evidence="4" id="KW-1185">Reference proteome</keyword>
<proteinExistence type="predicted"/>